<evidence type="ECO:0000313" key="5">
    <source>
        <dbReference type="EMBL" id="SHE33088.1"/>
    </source>
</evidence>
<dbReference type="OrthoDB" id="9779738at2"/>
<proteinExistence type="inferred from homology"/>
<dbReference type="Gene3D" id="3.40.630.20">
    <property type="entry name" value="Peptidase C15, pyroglutamyl peptidase I-like"/>
    <property type="match status" value="1"/>
</dbReference>
<evidence type="ECO:0000256" key="2">
    <source>
        <dbReference type="ARBA" id="ARBA00022670"/>
    </source>
</evidence>
<dbReference type="RefSeq" id="WP_084730848.1">
    <property type="nucleotide sequence ID" value="NZ_FQVL01000001.1"/>
</dbReference>
<keyword evidence="2" id="KW-0645">Protease</keyword>
<gene>
    <name evidence="5" type="ORF">SAMN05444392_10134</name>
</gene>
<name>A0A1M4SLR1_9BACL</name>
<comment type="similarity">
    <text evidence="1">Belongs to the peptidase C15 family.</text>
</comment>
<dbReference type="InterPro" id="IPR016125">
    <property type="entry name" value="Peptidase_C15-like"/>
</dbReference>
<dbReference type="SUPFAM" id="SSF53182">
    <property type="entry name" value="Pyrrolidone carboxyl peptidase (pyroglutamate aminopeptidase)"/>
    <property type="match status" value="1"/>
</dbReference>
<dbReference type="GO" id="GO:0008234">
    <property type="term" value="F:cysteine-type peptidase activity"/>
    <property type="evidence" value="ECO:0007669"/>
    <property type="project" value="UniProtKB-KW"/>
</dbReference>
<dbReference type="GO" id="GO:0006508">
    <property type="term" value="P:proteolysis"/>
    <property type="evidence" value="ECO:0007669"/>
    <property type="project" value="UniProtKB-KW"/>
</dbReference>
<evidence type="ECO:0000313" key="6">
    <source>
        <dbReference type="Proteomes" id="UP000184476"/>
    </source>
</evidence>
<keyword evidence="3" id="KW-0378">Hydrolase</keyword>
<evidence type="ECO:0000256" key="3">
    <source>
        <dbReference type="ARBA" id="ARBA00022801"/>
    </source>
</evidence>
<protein>
    <submittedName>
        <fullName evidence="5">Pyroglutamyl-peptidase I Cysteine peptidase. MEROPS family C15</fullName>
    </submittedName>
</protein>
<keyword evidence="6" id="KW-1185">Reference proteome</keyword>
<evidence type="ECO:0000256" key="1">
    <source>
        <dbReference type="ARBA" id="ARBA00006641"/>
    </source>
</evidence>
<dbReference type="AlphaFoldDB" id="A0A1M4SLR1"/>
<keyword evidence="4" id="KW-0788">Thiol protease</keyword>
<accession>A0A1M4SLR1</accession>
<dbReference type="Proteomes" id="UP000184476">
    <property type="component" value="Unassembled WGS sequence"/>
</dbReference>
<dbReference type="EMBL" id="FQVL01000001">
    <property type="protein sequence ID" value="SHE33088.1"/>
    <property type="molecule type" value="Genomic_DNA"/>
</dbReference>
<evidence type="ECO:0000256" key="4">
    <source>
        <dbReference type="ARBA" id="ARBA00022807"/>
    </source>
</evidence>
<dbReference type="InterPro" id="IPR036440">
    <property type="entry name" value="Peptidase_C15-like_sf"/>
</dbReference>
<reference evidence="5 6" key="1">
    <citation type="submission" date="2016-11" db="EMBL/GenBank/DDBJ databases">
        <authorList>
            <person name="Jaros S."/>
            <person name="Januszkiewicz K."/>
            <person name="Wedrychowicz H."/>
        </authorList>
    </citation>
    <scope>NUCLEOTIDE SEQUENCE [LARGE SCALE GENOMIC DNA]</scope>
    <source>
        <strain evidence="5 6">DSM 44666</strain>
    </source>
</reference>
<sequence length="215" mass="24032">MKTDILVMGYGGQLSGVFDYMPNLSFEVVSEATHGLPLPITCVELRSRNLFQETYSLMEAKMREHSPRLIIIAGVFHGASYFHLEKGGRNSYDPATYLGHPENTTGHRLIEDAADVYQTTLPIESICQQLRSEKRPVTASSDAGLQGCNAAIYGALHINENLGLKAGITFLHLPYTEEQSLARYERSSEETPWVDFGTQRQVTKRIIELTANYMS</sequence>
<organism evidence="5 6">
    <name type="scientific">Seinonella peptonophila</name>
    <dbReference type="NCBI Taxonomy" id="112248"/>
    <lineage>
        <taxon>Bacteria</taxon>
        <taxon>Bacillati</taxon>
        <taxon>Bacillota</taxon>
        <taxon>Bacilli</taxon>
        <taxon>Bacillales</taxon>
        <taxon>Thermoactinomycetaceae</taxon>
        <taxon>Seinonella</taxon>
    </lineage>
</organism>
<dbReference type="Pfam" id="PF01470">
    <property type="entry name" value="Peptidase_C15"/>
    <property type="match status" value="1"/>
</dbReference>